<dbReference type="AlphaFoldDB" id="A0A9P0LSG0"/>
<gene>
    <name evidence="1" type="ORF">ACAOBT_LOCUS23705</name>
</gene>
<protein>
    <submittedName>
        <fullName evidence="1">Uncharacterized protein</fullName>
    </submittedName>
</protein>
<evidence type="ECO:0000313" key="2">
    <source>
        <dbReference type="Proteomes" id="UP001152888"/>
    </source>
</evidence>
<name>A0A9P0LSG0_ACAOB</name>
<sequence length="214" mass="24790">MDEYNKAVQICTPNKARKRSINKSNWKSAKLKIQRVFGNIEKAIRKQEIISTPQQYIEHIEQYATVMKMDVDVPVLDWKKESQNVLKPPGAWHFKFNPSKRFKIILDKNRITKVQGELHYRSELGNPRSVTEKNKEISSMDPQPLPTNVPVKEAKVIAVAKLLEGHYGENWRLDEGLDFFTNIELRQPEEADTNIEDVPDFQCETVEELDALSV</sequence>
<accession>A0A9P0LSG0</accession>
<proteinExistence type="predicted"/>
<organism evidence="1 2">
    <name type="scientific">Acanthoscelides obtectus</name>
    <name type="common">Bean weevil</name>
    <name type="synonym">Bruchus obtectus</name>
    <dbReference type="NCBI Taxonomy" id="200917"/>
    <lineage>
        <taxon>Eukaryota</taxon>
        <taxon>Metazoa</taxon>
        <taxon>Ecdysozoa</taxon>
        <taxon>Arthropoda</taxon>
        <taxon>Hexapoda</taxon>
        <taxon>Insecta</taxon>
        <taxon>Pterygota</taxon>
        <taxon>Neoptera</taxon>
        <taxon>Endopterygota</taxon>
        <taxon>Coleoptera</taxon>
        <taxon>Polyphaga</taxon>
        <taxon>Cucujiformia</taxon>
        <taxon>Chrysomeloidea</taxon>
        <taxon>Chrysomelidae</taxon>
        <taxon>Bruchinae</taxon>
        <taxon>Bruchini</taxon>
        <taxon>Acanthoscelides</taxon>
    </lineage>
</organism>
<dbReference type="Proteomes" id="UP001152888">
    <property type="component" value="Unassembled WGS sequence"/>
</dbReference>
<reference evidence="1" key="1">
    <citation type="submission" date="2022-03" db="EMBL/GenBank/DDBJ databases">
        <authorList>
            <person name="Sayadi A."/>
        </authorList>
    </citation>
    <scope>NUCLEOTIDE SEQUENCE</scope>
</reference>
<comment type="caution">
    <text evidence="1">The sequence shown here is derived from an EMBL/GenBank/DDBJ whole genome shotgun (WGS) entry which is preliminary data.</text>
</comment>
<keyword evidence="2" id="KW-1185">Reference proteome</keyword>
<evidence type="ECO:0000313" key="1">
    <source>
        <dbReference type="EMBL" id="CAH1997389.1"/>
    </source>
</evidence>
<dbReference type="EMBL" id="CAKOFQ010007284">
    <property type="protein sequence ID" value="CAH1997389.1"/>
    <property type="molecule type" value="Genomic_DNA"/>
</dbReference>
<dbReference type="OrthoDB" id="6779410at2759"/>